<dbReference type="Proteomes" id="UP000309186">
    <property type="component" value="Unassembled WGS sequence"/>
</dbReference>
<gene>
    <name evidence="2" type="ORF">C1E24_07790</name>
</gene>
<protein>
    <submittedName>
        <fullName evidence="2">Uncharacterized protein</fullName>
    </submittedName>
</protein>
<dbReference type="AlphaFoldDB" id="A0A5R9Q5U9"/>
<feature type="chain" id="PRO_5024302513" evidence="1">
    <location>
        <begin position="21"/>
        <end position="164"/>
    </location>
</feature>
<feature type="signal peptide" evidence="1">
    <location>
        <begin position="1"/>
        <end position="20"/>
    </location>
</feature>
<name>A0A5R9Q5U9_9GAMM</name>
<evidence type="ECO:0000313" key="3">
    <source>
        <dbReference type="Proteomes" id="UP000309186"/>
    </source>
</evidence>
<organism evidence="2 3">
    <name type="scientific">Pseudoalteromonas phenolica</name>
    <dbReference type="NCBI Taxonomy" id="161398"/>
    <lineage>
        <taxon>Bacteria</taxon>
        <taxon>Pseudomonadati</taxon>
        <taxon>Pseudomonadota</taxon>
        <taxon>Gammaproteobacteria</taxon>
        <taxon>Alteromonadales</taxon>
        <taxon>Pseudoalteromonadaceae</taxon>
        <taxon>Pseudoalteromonas</taxon>
    </lineage>
</organism>
<proteinExistence type="predicted"/>
<accession>A0A5R9Q5U9</accession>
<comment type="caution">
    <text evidence="2">The sequence shown here is derived from an EMBL/GenBank/DDBJ whole genome shotgun (WGS) entry which is preliminary data.</text>
</comment>
<dbReference type="EMBL" id="PPSW01000011">
    <property type="protein sequence ID" value="TLX47639.1"/>
    <property type="molecule type" value="Genomic_DNA"/>
</dbReference>
<evidence type="ECO:0000256" key="1">
    <source>
        <dbReference type="SAM" id="SignalP"/>
    </source>
</evidence>
<keyword evidence="1" id="KW-0732">Signal</keyword>
<sequence length="164" mass="18536">MKKVNLLYCLFIFYCGVANASIIKENTYGKMYTHESSSTLRFEGGIHTVTLIPSPDGIRYNFKDGSYIQINSKTATVTRYSKKTFKKEVLIINNINTSPWNVSANVRAAFKQLQYFDETPNMPYQNCYDGEISIPCLGDFSSGFELIKNSSQFSYSTNNCSAES</sequence>
<evidence type="ECO:0000313" key="2">
    <source>
        <dbReference type="EMBL" id="TLX47639.1"/>
    </source>
</evidence>
<reference evidence="2 3" key="1">
    <citation type="submission" date="2018-01" db="EMBL/GenBank/DDBJ databases">
        <title>Co-occurrence of chitin degradation, pigmentation and bioactivity in marine Pseudoalteromonas.</title>
        <authorList>
            <person name="Paulsen S."/>
            <person name="Gram L."/>
            <person name="Machado H."/>
        </authorList>
    </citation>
    <scope>NUCLEOTIDE SEQUENCE [LARGE SCALE GENOMIC DNA]</scope>
    <source>
        <strain evidence="2 3">S3663</strain>
    </source>
</reference>
<dbReference type="RefSeq" id="WP_138480306.1">
    <property type="nucleotide sequence ID" value="NZ_PPSW01000011.1"/>
</dbReference>